<comment type="caution">
    <text evidence="1">The sequence shown here is derived from an EMBL/GenBank/DDBJ whole genome shotgun (WGS) entry which is preliminary data.</text>
</comment>
<evidence type="ECO:0000313" key="1">
    <source>
        <dbReference type="EMBL" id="KAK8752010.1"/>
    </source>
</evidence>
<dbReference type="EMBL" id="JARKIK010000005">
    <property type="protein sequence ID" value="KAK8752010.1"/>
    <property type="molecule type" value="Genomic_DNA"/>
</dbReference>
<gene>
    <name evidence="1" type="ORF">OTU49_011672</name>
</gene>
<accession>A0AAW0Y5F4</accession>
<protein>
    <submittedName>
        <fullName evidence="1">Uncharacterized protein</fullName>
    </submittedName>
</protein>
<organism evidence="1 2">
    <name type="scientific">Cherax quadricarinatus</name>
    <name type="common">Australian red claw crayfish</name>
    <dbReference type="NCBI Taxonomy" id="27406"/>
    <lineage>
        <taxon>Eukaryota</taxon>
        <taxon>Metazoa</taxon>
        <taxon>Ecdysozoa</taxon>
        <taxon>Arthropoda</taxon>
        <taxon>Crustacea</taxon>
        <taxon>Multicrustacea</taxon>
        <taxon>Malacostraca</taxon>
        <taxon>Eumalacostraca</taxon>
        <taxon>Eucarida</taxon>
        <taxon>Decapoda</taxon>
        <taxon>Pleocyemata</taxon>
        <taxon>Astacidea</taxon>
        <taxon>Parastacoidea</taxon>
        <taxon>Parastacidae</taxon>
        <taxon>Cherax</taxon>
    </lineage>
</organism>
<name>A0AAW0Y5F4_CHEQU</name>
<sequence length="108" mass="12380">MPDNITCHRVDTHKNVTLGLLRTQSVMSKTELSVKSVVVHSSHFALASLWDLSGMHLKWQLFSYSCLPYLLNMSGGMWFDYTFCMFEWGSSEYFTISSFMCKETIASC</sequence>
<evidence type="ECO:0000313" key="2">
    <source>
        <dbReference type="Proteomes" id="UP001445076"/>
    </source>
</evidence>
<reference evidence="1 2" key="1">
    <citation type="journal article" date="2024" name="BMC Genomics">
        <title>Genome assembly of redclaw crayfish (Cherax quadricarinatus) provides insights into its immune adaptation and hypoxia tolerance.</title>
        <authorList>
            <person name="Liu Z."/>
            <person name="Zheng J."/>
            <person name="Li H."/>
            <person name="Fang K."/>
            <person name="Wang S."/>
            <person name="He J."/>
            <person name="Zhou D."/>
            <person name="Weng S."/>
            <person name="Chi M."/>
            <person name="Gu Z."/>
            <person name="He J."/>
            <person name="Li F."/>
            <person name="Wang M."/>
        </authorList>
    </citation>
    <scope>NUCLEOTIDE SEQUENCE [LARGE SCALE GENOMIC DNA]</scope>
    <source>
        <strain evidence="1">ZL_2023a</strain>
    </source>
</reference>
<dbReference type="AlphaFoldDB" id="A0AAW0Y5F4"/>
<keyword evidence="2" id="KW-1185">Reference proteome</keyword>
<dbReference type="Proteomes" id="UP001445076">
    <property type="component" value="Unassembled WGS sequence"/>
</dbReference>
<proteinExistence type="predicted"/>